<evidence type="ECO:0000256" key="5">
    <source>
        <dbReference type="SAM" id="MobiDB-lite"/>
    </source>
</evidence>
<organism evidence="7 8">
    <name type="scientific">Paraconiothyrium brasiliense</name>
    <dbReference type="NCBI Taxonomy" id="300254"/>
    <lineage>
        <taxon>Eukaryota</taxon>
        <taxon>Fungi</taxon>
        <taxon>Dikarya</taxon>
        <taxon>Ascomycota</taxon>
        <taxon>Pezizomycotina</taxon>
        <taxon>Dothideomycetes</taxon>
        <taxon>Pleosporomycetidae</taxon>
        <taxon>Pleosporales</taxon>
        <taxon>Massarineae</taxon>
        <taxon>Didymosphaeriaceae</taxon>
        <taxon>Paraconiothyrium</taxon>
    </lineage>
</organism>
<dbReference type="Proteomes" id="UP001521785">
    <property type="component" value="Unassembled WGS sequence"/>
</dbReference>
<comment type="caution">
    <text evidence="7">The sequence shown here is derived from an EMBL/GenBank/DDBJ whole genome shotgun (WGS) entry which is preliminary data.</text>
</comment>
<proteinExistence type="predicted"/>
<keyword evidence="8" id="KW-1185">Reference proteome</keyword>
<feature type="transmembrane region" description="Helical" evidence="6">
    <location>
        <begin position="418"/>
        <end position="437"/>
    </location>
</feature>
<evidence type="ECO:0000313" key="8">
    <source>
        <dbReference type="Proteomes" id="UP001521785"/>
    </source>
</evidence>
<feature type="region of interest" description="Disordered" evidence="5">
    <location>
        <begin position="1"/>
        <end position="28"/>
    </location>
</feature>
<keyword evidence="2 6" id="KW-0812">Transmembrane</keyword>
<dbReference type="Gene3D" id="1.20.1250.20">
    <property type="entry name" value="MFS general substrate transporter like domains"/>
    <property type="match status" value="1"/>
</dbReference>
<dbReference type="PANTHER" id="PTHR23502">
    <property type="entry name" value="MAJOR FACILITATOR SUPERFAMILY"/>
    <property type="match status" value="1"/>
</dbReference>
<evidence type="ECO:0008006" key="9">
    <source>
        <dbReference type="Google" id="ProtNLM"/>
    </source>
</evidence>
<evidence type="ECO:0000256" key="6">
    <source>
        <dbReference type="SAM" id="Phobius"/>
    </source>
</evidence>
<dbReference type="Pfam" id="PF07690">
    <property type="entry name" value="MFS_1"/>
    <property type="match status" value="1"/>
</dbReference>
<evidence type="ECO:0000256" key="4">
    <source>
        <dbReference type="ARBA" id="ARBA00023136"/>
    </source>
</evidence>
<comment type="subcellular location">
    <subcellularLocation>
        <location evidence="1">Membrane</location>
        <topology evidence="1">Multi-pass membrane protein</topology>
    </subcellularLocation>
</comment>
<feature type="transmembrane region" description="Helical" evidence="6">
    <location>
        <begin position="229"/>
        <end position="249"/>
    </location>
</feature>
<feature type="compositionally biased region" description="Polar residues" evidence="5">
    <location>
        <begin position="588"/>
        <end position="597"/>
    </location>
</feature>
<feature type="region of interest" description="Disordered" evidence="5">
    <location>
        <begin position="728"/>
        <end position="760"/>
    </location>
</feature>
<sequence>MTNYTMHDFTNTRDAPSTPESKPKPLNPFDYIEHVNTASTQSTSPPAHLTVQLGGVEQLDEINGYEYTAYNFSTGKKWWILTVVALCQTSMNFNAAIYSNAVKPLNEHYGITRARDGMAAFLITYAFGCELWAPWSEEFGRWIIMQMSLFFINVWQPLAGASSSWNMVLASRVLGGFSTAGGSVTLGMVADMFDPEEQQYAVLWASFWSCLGSVLGGICGGPVEQYLNWRWNFWIQLIFGVIVQAIHFFTVPETRSTVMLDRKAKEMRKQQRANVYGPNGSKSLKARLSWKEIRKTMWRPYHMLLFEPIVLFLSLLSGFSDALIFSFLESYGIVFGQWNFNAVQFSLAMIAPLVFAVLIGTANMAIYYATIDYMVAAYGGKYAASATGGNGFSRDLLAGLCAFYTGPMYKSLGTQNSTFLLFAVSFLVCIPVYIFYWKGPQVRARSKWAEKVKVEQQKMARNLSVDPANVVQALVNTLLDVFDATRDLYQTLKSKQRRDYEQNLRSRGYRRSIDYLDDGPDGEEEIIMDKAAVRRVLDNGLQDVGAQFALGDAVVKSRPDPPDEYSRTVHPAKTTILSRPPVPRTDTESTAFSGPTSYGTETTLHSNFCLYALDLQRHASQPLASSITSDPSPYCPYCKRSLHLSPGRSWEIFKDDGGRERCFHVQNRFVVKCHREGVDGGYSCVLCARSDSHETVCGDVKALVKHVWQDHDVGELQDEPDVAEVVEKTPGRSDSVMAPSSRRSFSLGPGRGGRRRLEREVETLEIRAPRRESLRS</sequence>
<dbReference type="InterPro" id="IPR011701">
    <property type="entry name" value="MFS"/>
</dbReference>
<feature type="region of interest" description="Disordered" evidence="5">
    <location>
        <begin position="576"/>
        <end position="597"/>
    </location>
</feature>
<feature type="transmembrane region" description="Helical" evidence="6">
    <location>
        <begin position="304"/>
        <end position="328"/>
    </location>
</feature>
<dbReference type="PANTHER" id="PTHR23502:SF3">
    <property type="entry name" value="MAJOR FACILITATOR SUPERFAMILY (MFS) PROFILE DOMAIN-CONTAINING PROTEIN-RELATED"/>
    <property type="match status" value="1"/>
</dbReference>
<accession>A0ABR3QH67</accession>
<feature type="transmembrane region" description="Helical" evidence="6">
    <location>
        <begin position="348"/>
        <end position="369"/>
    </location>
</feature>
<evidence type="ECO:0000256" key="3">
    <source>
        <dbReference type="ARBA" id="ARBA00022989"/>
    </source>
</evidence>
<evidence type="ECO:0000256" key="2">
    <source>
        <dbReference type="ARBA" id="ARBA00022692"/>
    </source>
</evidence>
<name>A0ABR3QH67_9PLEO</name>
<dbReference type="InterPro" id="IPR036259">
    <property type="entry name" value="MFS_trans_sf"/>
</dbReference>
<protein>
    <recommendedName>
        <fullName evidence="9">MFS transporter</fullName>
    </recommendedName>
</protein>
<keyword evidence="4 6" id="KW-0472">Membrane</keyword>
<gene>
    <name evidence="7" type="ORF">SLS60_011898</name>
</gene>
<dbReference type="EMBL" id="JAKJXO020000025">
    <property type="protein sequence ID" value="KAL1591506.1"/>
    <property type="molecule type" value="Genomic_DNA"/>
</dbReference>
<reference evidence="7 8" key="1">
    <citation type="submission" date="2024-02" db="EMBL/GenBank/DDBJ databases">
        <title>De novo assembly and annotation of 12 fungi associated with fruit tree decline syndrome in Ontario, Canada.</title>
        <authorList>
            <person name="Sulman M."/>
            <person name="Ellouze W."/>
            <person name="Ilyukhin E."/>
        </authorList>
    </citation>
    <scope>NUCLEOTIDE SEQUENCE [LARGE SCALE GENOMIC DNA]</scope>
    <source>
        <strain evidence="7 8">M42-189</strain>
    </source>
</reference>
<evidence type="ECO:0000313" key="7">
    <source>
        <dbReference type="EMBL" id="KAL1591506.1"/>
    </source>
</evidence>
<dbReference type="SUPFAM" id="SSF103473">
    <property type="entry name" value="MFS general substrate transporter"/>
    <property type="match status" value="1"/>
</dbReference>
<evidence type="ECO:0000256" key="1">
    <source>
        <dbReference type="ARBA" id="ARBA00004141"/>
    </source>
</evidence>
<feature type="transmembrane region" description="Helical" evidence="6">
    <location>
        <begin position="201"/>
        <end position="223"/>
    </location>
</feature>
<feature type="compositionally biased region" description="Polar residues" evidence="5">
    <location>
        <begin position="1"/>
        <end position="20"/>
    </location>
</feature>
<keyword evidence="3 6" id="KW-1133">Transmembrane helix</keyword>